<gene>
    <name evidence="1" type="ORF">DFH94DRAFT_639459</name>
</gene>
<evidence type="ECO:0000313" key="1">
    <source>
        <dbReference type="EMBL" id="KAF8466081.1"/>
    </source>
</evidence>
<organism evidence="1 2">
    <name type="scientific">Russula ochroleuca</name>
    <dbReference type="NCBI Taxonomy" id="152965"/>
    <lineage>
        <taxon>Eukaryota</taxon>
        <taxon>Fungi</taxon>
        <taxon>Dikarya</taxon>
        <taxon>Basidiomycota</taxon>
        <taxon>Agaricomycotina</taxon>
        <taxon>Agaricomycetes</taxon>
        <taxon>Russulales</taxon>
        <taxon>Russulaceae</taxon>
        <taxon>Russula</taxon>
    </lineage>
</organism>
<proteinExistence type="predicted"/>
<reference evidence="1" key="1">
    <citation type="submission" date="2019-10" db="EMBL/GenBank/DDBJ databases">
        <authorList>
            <consortium name="DOE Joint Genome Institute"/>
            <person name="Kuo A."/>
            <person name="Miyauchi S."/>
            <person name="Kiss E."/>
            <person name="Drula E."/>
            <person name="Kohler A."/>
            <person name="Sanchez-Garcia M."/>
            <person name="Andreopoulos B."/>
            <person name="Barry K.W."/>
            <person name="Bonito G."/>
            <person name="Buee M."/>
            <person name="Carver A."/>
            <person name="Chen C."/>
            <person name="Cichocki N."/>
            <person name="Clum A."/>
            <person name="Culley D."/>
            <person name="Crous P.W."/>
            <person name="Fauchery L."/>
            <person name="Girlanda M."/>
            <person name="Hayes R."/>
            <person name="Keri Z."/>
            <person name="LaButti K."/>
            <person name="Lipzen A."/>
            <person name="Lombard V."/>
            <person name="Magnuson J."/>
            <person name="Maillard F."/>
            <person name="Morin E."/>
            <person name="Murat C."/>
            <person name="Nolan M."/>
            <person name="Ohm R."/>
            <person name="Pangilinan J."/>
            <person name="Pereira M."/>
            <person name="Perotto S."/>
            <person name="Peter M."/>
            <person name="Riley R."/>
            <person name="Sitrit Y."/>
            <person name="Stielow B."/>
            <person name="Szollosi G."/>
            <person name="Zifcakova L."/>
            <person name="Stursova M."/>
            <person name="Spatafora J.W."/>
            <person name="Tedersoo L."/>
            <person name="Vaario L.-M."/>
            <person name="Yamada A."/>
            <person name="Yan M."/>
            <person name="Wang P."/>
            <person name="Xu J."/>
            <person name="Bruns T."/>
            <person name="Baldrian P."/>
            <person name="Vilgalys R."/>
            <person name="Henrissat B."/>
            <person name="Grigoriev I.V."/>
            <person name="Hibbett D."/>
            <person name="Nagy L.G."/>
            <person name="Martin F.M."/>
        </authorList>
    </citation>
    <scope>NUCLEOTIDE SEQUENCE</scope>
    <source>
        <strain evidence="1">Prilba</strain>
    </source>
</reference>
<evidence type="ECO:0008006" key="3">
    <source>
        <dbReference type="Google" id="ProtNLM"/>
    </source>
</evidence>
<comment type="caution">
    <text evidence="1">The sequence shown here is derived from an EMBL/GenBank/DDBJ whole genome shotgun (WGS) entry which is preliminary data.</text>
</comment>
<evidence type="ECO:0000313" key="2">
    <source>
        <dbReference type="Proteomes" id="UP000759537"/>
    </source>
</evidence>
<sequence length="113" mass="12703">MRKIDQGVYTVTDVRWGMALDLSSADNRSPIAFGSHGWDQQQWEFRSCGAGFVIKNVSSGSFLALEDLQALHLETSVEVVTGDFPTCWEMEVMDNGSAEDEEDENEDLYARYV</sequence>
<reference evidence="1" key="2">
    <citation type="journal article" date="2020" name="Nat. Commun.">
        <title>Large-scale genome sequencing of mycorrhizal fungi provides insights into the early evolution of symbiotic traits.</title>
        <authorList>
            <person name="Miyauchi S."/>
            <person name="Kiss E."/>
            <person name="Kuo A."/>
            <person name="Drula E."/>
            <person name="Kohler A."/>
            <person name="Sanchez-Garcia M."/>
            <person name="Morin E."/>
            <person name="Andreopoulos B."/>
            <person name="Barry K.W."/>
            <person name="Bonito G."/>
            <person name="Buee M."/>
            <person name="Carver A."/>
            <person name="Chen C."/>
            <person name="Cichocki N."/>
            <person name="Clum A."/>
            <person name="Culley D."/>
            <person name="Crous P.W."/>
            <person name="Fauchery L."/>
            <person name="Girlanda M."/>
            <person name="Hayes R.D."/>
            <person name="Keri Z."/>
            <person name="LaButti K."/>
            <person name="Lipzen A."/>
            <person name="Lombard V."/>
            <person name="Magnuson J."/>
            <person name="Maillard F."/>
            <person name="Murat C."/>
            <person name="Nolan M."/>
            <person name="Ohm R.A."/>
            <person name="Pangilinan J."/>
            <person name="Pereira M.F."/>
            <person name="Perotto S."/>
            <person name="Peter M."/>
            <person name="Pfister S."/>
            <person name="Riley R."/>
            <person name="Sitrit Y."/>
            <person name="Stielow J.B."/>
            <person name="Szollosi G."/>
            <person name="Zifcakova L."/>
            <person name="Stursova M."/>
            <person name="Spatafora J.W."/>
            <person name="Tedersoo L."/>
            <person name="Vaario L.M."/>
            <person name="Yamada A."/>
            <person name="Yan M."/>
            <person name="Wang P."/>
            <person name="Xu J."/>
            <person name="Bruns T."/>
            <person name="Baldrian P."/>
            <person name="Vilgalys R."/>
            <person name="Dunand C."/>
            <person name="Henrissat B."/>
            <person name="Grigoriev I.V."/>
            <person name="Hibbett D."/>
            <person name="Nagy L.G."/>
            <person name="Martin F.M."/>
        </authorList>
    </citation>
    <scope>NUCLEOTIDE SEQUENCE</scope>
    <source>
        <strain evidence="1">Prilba</strain>
    </source>
</reference>
<accession>A0A9P5ML06</accession>
<keyword evidence="2" id="KW-1185">Reference proteome</keyword>
<dbReference type="InterPro" id="IPR035992">
    <property type="entry name" value="Ricin_B-like_lectins"/>
</dbReference>
<dbReference type="AlphaFoldDB" id="A0A9P5ML06"/>
<name>A0A9P5ML06_9AGAM</name>
<dbReference type="Gene3D" id="2.80.10.50">
    <property type="match status" value="1"/>
</dbReference>
<dbReference type="EMBL" id="WHVB01000043">
    <property type="protein sequence ID" value="KAF8466081.1"/>
    <property type="molecule type" value="Genomic_DNA"/>
</dbReference>
<protein>
    <recommendedName>
        <fullName evidence="3">Ricin B lectin domain-containing protein</fullName>
    </recommendedName>
</protein>
<dbReference type="OrthoDB" id="3228793at2759"/>
<dbReference type="Proteomes" id="UP000759537">
    <property type="component" value="Unassembled WGS sequence"/>
</dbReference>
<dbReference type="SUPFAM" id="SSF50370">
    <property type="entry name" value="Ricin B-like lectins"/>
    <property type="match status" value="1"/>
</dbReference>